<dbReference type="GO" id="GO:0004674">
    <property type="term" value="F:protein serine/threonine kinase activity"/>
    <property type="evidence" value="ECO:0007669"/>
    <property type="project" value="UniProtKB-KW"/>
</dbReference>
<dbReference type="InterPro" id="IPR002902">
    <property type="entry name" value="GNK2"/>
</dbReference>
<dbReference type="InterPro" id="IPR038408">
    <property type="entry name" value="GNK2_sf"/>
</dbReference>
<gene>
    <name evidence="18" type="ORF">AQUCO_04200200v1</name>
</gene>
<keyword evidence="7" id="KW-0677">Repeat</keyword>
<dbReference type="FunFam" id="1.10.510.10:FF:000343">
    <property type="entry name" value="Cysteine-rich receptor-like protein kinase 28"/>
    <property type="match status" value="1"/>
</dbReference>
<dbReference type="PANTHER" id="PTHR27002">
    <property type="entry name" value="RECEPTOR-LIKE SERINE/THREONINE-PROTEIN KINASE SD1-8"/>
    <property type="match status" value="1"/>
</dbReference>
<feature type="compositionally biased region" description="Pro residues" evidence="15">
    <location>
        <begin position="223"/>
        <end position="237"/>
    </location>
</feature>
<evidence type="ECO:0000256" key="6">
    <source>
        <dbReference type="ARBA" id="ARBA00022729"/>
    </source>
</evidence>
<reference evidence="18 19" key="1">
    <citation type="submission" date="2017-09" db="EMBL/GenBank/DDBJ databases">
        <title>WGS assembly of Aquilegia coerulea Goldsmith.</title>
        <authorList>
            <person name="Hodges S."/>
            <person name="Kramer E."/>
            <person name="Nordborg M."/>
            <person name="Tomkins J."/>
            <person name="Borevitz J."/>
            <person name="Derieg N."/>
            <person name="Yan J."/>
            <person name="Mihaltcheva S."/>
            <person name="Hayes R.D."/>
            <person name="Rokhsar D."/>
        </authorList>
    </citation>
    <scope>NUCLEOTIDE SEQUENCE [LARGE SCALE GENOMIC DNA]</scope>
    <source>
        <strain evidence="19">cv. Goldsmith</strain>
    </source>
</reference>
<evidence type="ECO:0000259" key="16">
    <source>
        <dbReference type="PROSITE" id="PS50011"/>
    </source>
</evidence>
<evidence type="ECO:0000256" key="7">
    <source>
        <dbReference type="ARBA" id="ARBA00022737"/>
    </source>
</evidence>
<keyword evidence="3" id="KW-0597">Phosphoprotein</keyword>
<dbReference type="PROSITE" id="PS00108">
    <property type="entry name" value="PROTEIN_KINASE_ST"/>
    <property type="match status" value="1"/>
</dbReference>
<feature type="non-terminal residue" evidence="18">
    <location>
        <position position="1"/>
    </location>
</feature>
<keyword evidence="6" id="KW-0732">Signal</keyword>
<evidence type="ECO:0000256" key="14">
    <source>
        <dbReference type="ARBA" id="ARBA00023180"/>
    </source>
</evidence>
<dbReference type="Proteomes" id="UP000230069">
    <property type="component" value="Unassembled WGS sequence"/>
</dbReference>
<dbReference type="GO" id="GO:0005886">
    <property type="term" value="C:plasma membrane"/>
    <property type="evidence" value="ECO:0007669"/>
    <property type="project" value="TreeGrafter"/>
</dbReference>
<keyword evidence="8" id="KW-0547">Nucleotide-binding</keyword>
<dbReference type="PROSITE" id="PS51473">
    <property type="entry name" value="GNK2"/>
    <property type="match status" value="2"/>
</dbReference>
<evidence type="ECO:0000256" key="1">
    <source>
        <dbReference type="ARBA" id="ARBA00004167"/>
    </source>
</evidence>
<evidence type="ECO:0000256" key="3">
    <source>
        <dbReference type="ARBA" id="ARBA00022553"/>
    </source>
</evidence>
<keyword evidence="13" id="KW-0675">Receptor</keyword>
<evidence type="ECO:0008006" key="20">
    <source>
        <dbReference type="Google" id="ProtNLM"/>
    </source>
</evidence>
<evidence type="ECO:0000256" key="8">
    <source>
        <dbReference type="ARBA" id="ARBA00022741"/>
    </source>
</evidence>
<keyword evidence="2" id="KW-0723">Serine/threonine-protein kinase</keyword>
<keyword evidence="4" id="KW-0808">Transferase</keyword>
<keyword evidence="14" id="KW-0325">Glycoprotein</keyword>
<feature type="region of interest" description="Disordered" evidence="15">
    <location>
        <begin position="223"/>
        <end position="242"/>
    </location>
</feature>
<dbReference type="SMART" id="SM00220">
    <property type="entry name" value="S_TKc"/>
    <property type="match status" value="1"/>
</dbReference>
<evidence type="ECO:0000313" key="18">
    <source>
        <dbReference type="EMBL" id="PIA33267.1"/>
    </source>
</evidence>
<dbReference type="InParanoid" id="A0A2G5CQZ2"/>
<evidence type="ECO:0000256" key="11">
    <source>
        <dbReference type="ARBA" id="ARBA00022989"/>
    </source>
</evidence>
<feature type="domain" description="Gnk2-homologous" evidence="17">
    <location>
        <begin position="1"/>
        <end position="96"/>
    </location>
</feature>
<dbReference type="InterPro" id="IPR001245">
    <property type="entry name" value="Ser-Thr/Tyr_kinase_cat_dom"/>
</dbReference>
<dbReference type="FunFam" id="3.30.430.20:FF:000002">
    <property type="entry name" value="Cysteine-rich receptor-like protein kinase 10"/>
    <property type="match status" value="1"/>
</dbReference>
<evidence type="ECO:0000256" key="15">
    <source>
        <dbReference type="SAM" id="MobiDB-lite"/>
    </source>
</evidence>
<dbReference type="Gene3D" id="1.10.510.10">
    <property type="entry name" value="Transferase(Phosphotransferase) domain 1"/>
    <property type="match status" value="1"/>
</dbReference>
<keyword evidence="11" id="KW-1133">Transmembrane helix</keyword>
<keyword evidence="9" id="KW-0418">Kinase</keyword>
<evidence type="ECO:0000256" key="12">
    <source>
        <dbReference type="ARBA" id="ARBA00023136"/>
    </source>
</evidence>
<dbReference type="PANTHER" id="PTHR27002:SF1050">
    <property type="entry name" value="CYSTEINE-RICH RECEPTOR-LIKE PROTEIN KINASE 5"/>
    <property type="match status" value="1"/>
</dbReference>
<dbReference type="AlphaFoldDB" id="A0A2G5CQZ2"/>
<name>A0A2G5CQZ2_AQUCA</name>
<sequence length="572" mass="65017">GNFTTNSRYQANLNSLLSSISNYYDAPNSSRYYYNYVGTDPDIVYGVLQCRGDFDIEDCKRCARTAMEEVKTKCPYKKESVLFYDECWLHYSNDSLILNVQDDSTGQDGLTLYMYNTNNVTDPSRFRPILSSFMGSLVDQAVDNSLNFFATGKANYTSFQNIYGLVQCTEDIISRWECGKCLRRSVSELTRCCDAKQGGRVLKPSCNIRFDLYEFYQPKKLVLPPPPPQTTSPPPPNTNTNREVEDIGSTELQFNLRTIRDATNNFCDTNKLGKDGQEIAVKRLSRNSGQGVEEFKNEVLLIVKVQHRNLVKLLGYCLEGDEKLLIYEFATNKSLDHYIFDPTKGTCLDWERRYKIIVGIARGLLYLHEDSRHRIIHRDLKAGNILLDAQMEPKISDFGMARLFGVDQIEGSSGRIVGTYGYMAPEYAIYGQFSVKSDVFSFGVLILEILSGQKNTSFFHSEHVDNLISYAWRNWEAGTALELIDPILKKHFSSSEALTCIQIGLICVQEDVTLRPTMMTVIHMLNRDSLALPLPSTPAFLVNNRVQVKFESRPSIIPHSINEVSMTDVYPR</sequence>
<dbReference type="Pfam" id="PF07714">
    <property type="entry name" value="PK_Tyr_Ser-Thr"/>
    <property type="match status" value="1"/>
</dbReference>
<dbReference type="InterPro" id="IPR000719">
    <property type="entry name" value="Prot_kinase_dom"/>
</dbReference>
<evidence type="ECO:0000256" key="5">
    <source>
        <dbReference type="ARBA" id="ARBA00022692"/>
    </source>
</evidence>
<proteinExistence type="predicted"/>
<protein>
    <recommendedName>
        <fullName evidence="20">Cysteine-rich receptor-like protein kinase 10</fullName>
    </recommendedName>
</protein>
<dbReference type="OrthoDB" id="4062651at2759"/>
<evidence type="ECO:0000313" key="19">
    <source>
        <dbReference type="Proteomes" id="UP000230069"/>
    </source>
</evidence>
<dbReference type="PROSITE" id="PS50011">
    <property type="entry name" value="PROTEIN_KINASE_DOM"/>
    <property type="match status" value="1"/>
</dbReference>
<evidence type="ECO:0000256" key="4">
    <source>
        <dbReference type="ARBA" id="ARBA00022679"/>
    </source>
</evidence>
<dbReference type="CDD" id="cd14066">
    <property type="entry name" value="STKc_IRAK"/>
    <property type="match status" value="1"/>
</dbReference>
<dbReference type="CDD" id="cd23509">
    <property type="entry name" value="Gnk2-like"/>
    <property type="match status" value="2"/>
</dbReference>
<accession>A0A2G5CQZ2</accession>
<feature type="domain" description="Protein kinase" evidence="16">
    <location>
        <begin position="241"/>
        <end position="526"/>
    </location>
</feature>
<evidence type="ECO:0000256" key="10">
    <source>
        <dbReference type="ARBA" id="ARBA00022840"/>
    </source>
</evidence>
<dbReference type="InterPro" id="IPR008271">
    <property type="entry name" value="Ser/Thr_kinase_AS"/>
</dbReference>
<evidence type="ECO:0000256" key="2">
    <source>
        <dbReference type="ARBA" id="ARBA00022527"/>
    </source>
</evidence>
<dbReference type="FunFam" id="3.30.200.20:FF:000924">
    <property type="entry name" value="Uncharacterized protein"/>
    <property type="match status" value="1"/>
</dbReference>
<dbReference type="GO" id="GO:0005524">
    <property type="term" value="F:ATP binding"/>
    <property type="evidence" value="ECO:0007669"/>
    <property type="project" value="UniProtKB-KW"/>
</dbReference>
<dbReference type="Gene3D" id="3.30.430.20">
    <property type="entry name" value="Gnk2 domain, C-X8-C-X2-C motif"/>
    <property type="match status" value="2"/>
</dbReference>
<evidence type="ECO:0000259" key="17">
    <source>
        <dbReference type="PROSITE" id="PS51473"/>
    </source>
</evidence>
<keyword evidence="12" id="KW-0472">Membrane</keyword>
<dbReference type="Pfam" id="PF01657">
    <property type="entry name" value="Stress-antifung"/>
    <property type="match status" value="2"/>
</dbReference>
<dbReference type="Gene3D" id="3.30.200.20">
    <property type="entry name" value="Phosphorylase Kinase, domain 1"/>
    <property type="match status" value="1"/>
</dbReference>
<evidence type="ECO:0000256" key="13">
    <source>
        <dbReference type="ARBA" id="ARBA00023170"/>
    </source>
</evidence>
<dbReference type="InterPro" id="IPR011009">
    <property type="entry name" value="Kinase-like_dom_sf"/>
</dbReference>
<feature type="domain" description="Gnk2-homologous" evidence="17">
    <location>
        <begin position="108"/>
        <end position="215"/>
    </location>
</feature>
<evidence type="ECO:0000256" key="9">
    <source>
        <dbReference type="ARBA" id="ARBA00022777"/>
    </source>
</evidence>
<keyword evidence="5" id="KW-0812">Transmembrane</keyword>
<dbReference type="STRING" id="218851.A0A2G5CQZ2"/>
<keyword evidence="10" id="KW-0067">ATP-binding</keyword>
<dbReference type="FunCoup" id="A0A2G5CQZ2">
    <property type="interactions" value="443"/>
</dbReference>
<keyword evidence="19" id="KW-1185">Reference proteome</keyword>
<organism evidence="18 19">
    <name type="scientific">Aquilegia coerulea</name>
    <name type="common">Rocky mountain columbine</name>
    <dbReference type="NCBI Taxonomy" id="218851"/>
    <lineage>
        <taxon>Eukaryota</taxon>
        <taxon>Viridiplantae</taxon>
        <taxon>Streptophyta</taxon>
        <taxon>Embryophyta</taxon>
        <taxon>Tracheophyta</taxon>
        <taxon>Spermatophyta</taxon>
        <taxon>Magnoliopsida</taxon>
        <taxon>Ranunculales</taxon>
        <taxon>Ranunculaceae</taxon>
        <taxon>Thalictroideae</taxon>
        <taxon>Aquilegia</taxon>
    </lineage>
</organism>
<dbReference type="EMBL" id="KZ305059">
    <property type="protein sequence ID" value="PIA33267.1"/>
    <property type="molecule type" value="Genomic_DNA"/>
</dbReference>
<dbReference type="SUPFAM" id="SSF56112">
    <property type="entry name" value="Protein kinase-like (PK-like)"/>
    <property type="match status" value="1"/>
</dbReference>
<comment type="subcellular location">
    <subcellularLocation>
        <location evidence="1">Membrane</location>
        <topology evidence="1">Single-pass membrane protein</topology>
    </subcellularLocation>
</comment>